<feature type="transmembrane region" description="Helical" evidence="6">
    <location>
        <begin position="101"/>
        <end position="119"/>
    </location>
</feature>
<dbReference type="RefSeq" id="WP_382415410.1">
    <property type="nucleotide sequence ID" value="NZ_AP031500.1"/>
</dbReference>
<reference evidence="10" key="1">
    <citation type="journal article" date="2019" name="Int. J. Syst. Evol. Microbiol.">
        <title>The Global Catalogue of Microorganisms (GCM) 10K type strain sequencing project: providing services to taxonomists for standard genome sequencing and annotation.</title>
        <authorList>
            <consortium name="The Broad Institute Genomics Platform"/>
            <consortium name="The Broad Institute Genome Sequencing Center for Infectious Disease"/>
            <person name="Wu L."/>
            <person name="Ma J."/>
        </authorList>
    </citation>
    <scope>NUCLEOTIDE SEQUENCE [LARGE SCALE GENOMIC DNA]</scope>
    <source>
        <strain evidence="10">KCTC 52141</strain>
    </source>
</reference>
<keyword evidence="2" id="KW-0677">Repeat</keyword>
<keyword evidence="10" id="KW-1185">Reference proteome</keyword>
<dbReference type="EMBL" id="JBHRTL010000006">
    <property type="protein sequence ID" value="MFC3154931.1"/>
    <property type="molecule type" value="Genomic_DNA"/>
</dbReference>
<comment type="subcellular location">
    <subcellularLocation>
        <location evidence="1">Cell envelope</location>
    </subcellularLocation>
</comment>
<evidence type="ECO:0000256" key="5">
    <source>
        <dbReference type="PROSITE-ProRule" id="PRU00339"/>
    </source>
</evidence>
<evidence type="ECO:0000256" key="4">
    <source>
        <dbReference type="ARBA" id="ARBA00022803"/>
    </source>
</evidence>
<evidence type="ECO:0000313" key="10">
    <source>
        <dbReference type="Proteomes" id="UP001595548"/>
    </source>
</evidence>
<dbReference type="InterPro" id="IPR011990">
    <property type="entry name" value="TPR-like_helical_dom_sf"/>
</dbReference>
<evidence type="ECO:0000256" key="1">
    <source>
        <dbReference type="ARBA" id="ARBA00004196"/>
    </source>
</evidence>
<dbReference type="NCBIfam" id="TIGR03142">
    <property type="entry name" value="cytochro_ccmI"/>
    <property type="match status" value="1"/>
</dbReference>
<feature type="domain" description="Cytochrome c-type biogenesis protein H Ig-like" evidence="7">
    <location>
        <begin position="321"/>
        <end position="427"/>
    </location>
</feature>
<dbReference type="InterPro" id="IPR051263">
    <property type="entry name" value="C-type_cytochrome_biogenesis"/>
</dbReference>
<dbReference type="Pfam" id="PF23914">
    <property type="entry name" value="TPR_CcmH_CycH"/>
    <property type="match status" value="1"/>
</dbReference>
<evidence type="ECO:0000313" key="9">
    <source>
        <dbReference type="EMBL" id="MFC3154931.1"/>
    </source>
</evidence>
<keyword evidence="6" id="KW-1133">Transmembrane helix</keyword>
<dbReference type="InterPro" id="IPR056413">
    <property type="entry name" value="TPR_CcmH_CycH"/>
</dbReference>
<evidence type="ECO:0000259" key="8">
    <source>
        <dbReference type="Pfam" id="PF23914"/>
    </source>
</evidence>
<evidence type="ECO:0000259" key="7">
    <source>
        <dbReference type="Pfam" id="PF23892"/>
    </source>
</evidence>
<dbReference type="InterPro" id="IPR017560">
    <property type="entry name" value="Cyt_c_biogenesis_CcmI"/>
</dbReference>
<feature type="transmembrane region" description="Helical" evidence="6">
    <location>
        <begin position="6"/>
        <end position="24"/>
    </location>
</feature>
<dbReference type="Pfam" id="PF23892">
    <property type="entry name" value="Ig_CycH"/>
    <property type="match status" value="1"/>
</dbReference>
<evidence type="ECO:0000256" key="3">
    <source>
        <dbReference type="ARBA" id="ARBA00022748"/>
    </source>
</evidence>
<keyword evidence="4 5" id="KW-0802">TPR repeat</keyword>
<evidence type="ECO:0000256" key="2">
    <source>
        <dbReference type="ARBA" id="ARBA00022737"/>
    </source>
</evidence>
<keyword evidence="6" id="KW-0812">Transmembrane</keyword>
<name>A0ABV7HTU1_9GAMM</name>
<keyword evidence="6" id="KW-0472">Membrane</keyword>
<feature type="domain" description="Cytochrome c-type biogenesis protein H TPR" evidence="8">
    <location>
        <begin position="140"/>
        <end position="278"/>
    </location>
</feature>
<protein>
    <submittedName>
        <fullName evidence="9">C-type cytochrome biogenesis protein CcmI</fullName>
    </submittedName>
</protein>
<dbReference type="InterPro" id="IPR019734">
    <property type="entry name" value="TPR_rpt"/>
</dbReference>
<comment type="caution">
    <text evidence="9">The sequence shown here is derived from an EMBL/GenBank/DDBJ whole genome shotgun (WGS) entry which is preliminary data.</text>
</comment>
<dbReference type="PANTHER" id="PTHR47870:SF4">
    <property type="entry name" value="CYTOCHROME C-TYPE BIOGENESIS PROTEIN CYCH"/>
    <property type="match status" value="1"/>
</dbReference>
<organism evidence="9 10">
    <name type="scientific">Gilvimarinus japonicus</name>
    <dbReference type="NCBI Taxonomy" id="1796469"/>
    <lineage>
        <taxon>Bacteria</taxon>
        <taxon>Pseudomonadati</taxon>
        <taxon>Pseudomonadota</taxon>
        <taxon>Gammaproteobacteria</taxon>
        <taxon>Cellvibrionales</taxon>
        <taxon>Cellvibrionaceae</taxon>
        <taxon>Gilvimarinus</taxon>
    </lineage>
</organism>
<dbReference type="SUPFAM" id="SSF48452">
    <property type="entry name" value="TPR-like"/>
    <property type="match status" value="1"/>
</dbReference>
<dbReference type="PANTHER" id="PTHR47870">
    <property type="entry name" value="CYTOCHROME C-TYPE BIOGENESIS PROTEIN CCMH"/>
    <property type="match status" value="1"/>
</dbReference>
<accession>A0ABV7HTU1</accession>
<dbReference type="Gene3D" id="1.25.40.10">
    <property type="entry name" value="Tetratricopeptide repeat domain"/>
    <property type="match status" value="1"/>
</dbReference>
<gene>
    <name evidence="9" type="primary">ccmI</name>
    <name evidence="9" type="ORF">ACFOEB_06930</name>
</gene>
<feature type="repeat" description="TPR" evidence="5">
    <location>
        <begin position="173"/>
        <end position="206"/>
    </location>
</feature>
<proteinExistence type="predicted"/>
<sequence length="430" mass="46760">MSEFMLAAAAAVLFVVVVFIWPAWRARRLAGASGEAVQAGDQRTDENLALYREHVAELESELRLGRIDQAQYDRLTAELQRNFLADQGVDSERPLNRRGGSILVVSLLLLVMASVWMYLSRGSSGDVLFSQMQQELERDNMALMQAGQAPDPERTRELLEAIEARLVNHPENTQYWYLLGRYGSQIGDFDAAERGFREVYQSAPADAGNASALAQAIFLNNGNLLNDEVEFLVARALEVDPKDTTALGLAGIIAFEQQEFAEAARHWGAAVKLTPEGAPGRQALMAGVARALKEAEQHGQSVAGVKKSGQAEPASESSWSIPVTVSLAPDLELPKGGTLFLYAREYQAGPMPLVVTRLPATQFPMTIVLDETMAMTSTDRLFAKGQIEIVARVSQSGQVSAAPGDLQGLRGPLAIDELPEPLEITIDTQL</sequence>
<dbReference type="InterPro" id="IPR056412">
    <property type="entry name" value="Ig_CycH"/>
</dbReference>
<dbReference type="PROSITE" id="PS50005">
    <property type="entry name" value="TPR"/>
    <property type="match status" value="1"/>
</dbReference>
<keyword evidence="3" id="KW-0201">Cytochrome c-type biogenesis</keyword>
<evidence type="ECO:0000256" key="6">
    <source>
        <dbReference type="SAM" id="Phobius"/>
    </source>
</evidence>
<dbReference type="Proteomes" id="UP001595548">
    <property type="component" value="Unassembled WGS sequence"/>
</dbReference>